<reference evidence="1 2" key="1">
    <citation type="journal article" date="2018" name="Sci. Rep.">
        <title>Comparative analysis of the Pocillopora damicornis genome highlights role of immune system in coral evolution.</title>
        <authorList>
            <person name="Cunning R."/>
            <person name="Bay R.A."/>
            <person name="Gillette P."/>
            <person name="Baker A.C."/>
            <person name="Traylor-Knowles N."/>
        </authorList>
    </citation>
    <scope>NUCLEOTIDE SEQUENCE [LARGE SCALE GENOMIC DNA]</scope>
    <source>
        <strain evidence="1">RSMAS</strain>
        <tissue evidence="1">Whole animal</tissue>
    </source>
</reference>
<proteinExistence type="predicted"/>
<dbReference type="AlphaFoldDB" id="A0A3M6V3F3"/>
<dbReference type="STRING" id="46731.A0A3M6V3F3"/>
<comment type="caution">
    <text evidence="1">The sequence shown here is derived from an EMBL/GenBank/DDBJ whole genome shotgun (WGS) entry which is preliminary data.</text>
</comment>
<sequence length="88" mass="10302">MKKLTESLIEFSIKKSLSRTKEYTEDLNDNKYNVIQCKEKIPVTSACHLRFLIKSGLDHFVSIHNLKQRELSLWETDPVTVPQQRAKL</sequence>
<gene>
    <name evidence="1" type="ORF">pdam_00020570</name>
</gene>
<dbReference type="EMBL" id="RCHS01000156">
    <property type="protein sequence ID" value="RMX60390.1"/>
    <property type="molecule type" value="Genomic_DNA"/>
</dbReference>
<evidence type="ECO:0000313" key="2">
    <source>
        <dbReference type="Proteomes" id="UP000275408"/>
    </source>
</evidence>
<organism evidence="1 2">
    <name type="scientific">Pocillopora damicornis</name>
    <name type="common">Cauliflower coral</name>
    <name type="synonym">Millepora damicornis</name>
    <dbReference type="NCBI Taxonomy" id="46731"/>
    <lineage>
        <taxon>Eukaryota</taxon>
        <taxon>Metazoa</taxon>
        <taxon>Cnidaria</taxon>
        <taxon>Anthozoa</taxon>
        <taxon>Hexacorallia</taxon>
        <taxon>Scleractinia</taxon>
        <taxon>Astrocoeniina</taxon>
        <taxon>Pocilloporidae</taxon>
        <taxon>Pocillopora</taxon>
    </lineage>
</organism>
<protein>
    <submittedName>
        <fullName evidence="1">Uncharacterized protein</fullName>
    </submittedName>
</protein>
<accession>A0A3M6V3F3</accession>
<evidence type="ECO:0000313" key="1">
    <source>
        <dbReference type="EMBL" id="RMX60390.1"/>
    </source>
</evidence>
<keyword evidence="2" id="KW-1185">Reference proteome</keyword>
<dbReference type="Proteomes" id="UP000275408">
    <property type="component" value="Unassembled WGS sequence"/>
</dbReference>
<name>A0A3M6V3F3_POCDA</name>